<organism evidence="5 6">
    <name type="scientific">Pseudonocardia cypriaca</name>
    <dbReference type="NCBI Taxonomy" id="882449"/>
    <lineage>
        <taxon>Bacteria</taxon>
        <taxon>Bacillati</taxon>
        <taxon>Actinomycetota</taxon>
        <taxon>Actinomycetes</taxon>
        <taxon>Pseudonocardiales</taxon>
        <taxon>Pseudonocardiaceae</taxon>
        <taxon>Pseudonocardia</taxon>
    </lineage>
</organism>
<dbReference type="AlphaFoldDB" id="A0A543FR23"/>
<keyword evidence="2 3" id="KW-0378">Hydrolase</keyword>
<evidence type="ECO:0000259" key="4">
    <source>
        <dbReference type="PROSITE" id="PS51462"/>
    </source>
</evidence>
<proteinExistence type="inferred from homology"/>
<gene>
    <name evidence="5" type="ORF">FB388_7740</name>
</gene>
<feature type="domain" description="Nudix hydrolase" evidence="4">
    <location>
        <begin position="5"/>
        <end position="126"/>
    </location>
</feature>
<dbReference type="PROSITE" id="PS00893">
    <property type="entry name" value="NUDIX_BOX"/>
    <property type="match status" value="1"/>
</dbReference>
<reference evidence="5 6" key="1">
    <citation type="submission" date="2019-06" db="EMBL/GenBank/DDBJ databases">
        <title>Sequencing the genomes of 1000 actinobacteria strains.</title>
        <authorList>
            <person name="Klenk H.-P."/>
        </authorList>
    </citation>
    <scope>NUCLEOTIDE SEQUENCE [LARGE SCALE GENOMIC DNA]</scope>
    <source>
        <strain evidence="5 6">DSM 45511</strain>
    </source>
</reference>
<comment type="caution">
    <text evidence="5">The sequence shown here is derived from an EMBL/GenBank/DDBJ whole genome shotgun (WGS) entry which is preliminary data.</text>
</comment>
<dbReference type="Gene3D" id="3.90.79.10">
    <property type="entry name" value="Nucleoside Triphosphate Pyrophosphohydrolase"/>
    <property type="match status" value="1"/>
</dbReference>
<protein>
    <submittedName>
        <fullName evidence="5">ADP-ribose pyrophosphatase YjhB (NUDIX family)</fullName>
    </submittedName>
</protein>
<dbReference type="InterPro" id="IPR020476">
    <property type="entry name" value="Nudix_hydrolase"/>
</dbReference>
<evidence type="ECO:0000256" key="1">
    <source>
        <dbReference type="ARBA" id="ARBA00005582"/>
    </source>
</evidence>
<name>A0A543FR23_9PSEU</name>
<dbReference type="OrthoDB" id="9814308at2"/>
<dbReference type="PANTHER" id="PTHR43736">
    <property type="entry name" value="ADP-RIBOSE PYROPHOSPHATASE"/>
    <property type="match status" value="1"/>
</dbReference>
<dbReference type="InterPro" id="IPR000086">
    <property type="entry name" value="NUDIX_hydrolase_dom"/>
</dbReference>
<keyword evidence="6" id="KW-1185">Reference proteome</keyword>
<evidence type="ECO:0000256" key="3">
    <source>
        <dbReference type="RuleBase" id="RU003476"/>
    </source>
</evidence>
<dbReference type="Proteomes" id="UP000319818">
    <property type="component" value="Unassembled WGS sequence"/>
</dbReference>
<accession>A0A543FR23</accession>
<dbReference type="InterPro" id="IPR020084">
    <property type="entry name" value="NUDIX_hydrolase_CS"/>
</dbReference>
<sequence>MGSTPRHSVSVAGIVVRDDGRVLVIQRRDNGHWEPPGGVLELDETFDEGVRREVAEETGVQVEVEQLTGAYKNLSRGIVALVFRCRPAAGEAIATDESRRVAWFNRDEVRRHMAPAYAIRVLDALDGGVAARAHDGVRVVGSG</sequence>
<dbReference type="PRINTS" id="PR00502">
    <property type="entry name" value="NUDIXFAMILY"/>
</dbReference>
<dbReference type="EMBL" id="VFPH01000003">
    <property type="protein sequence ID" value="TQM36283.1"/>
    <property type="molecule type" value="Genomic_DNA"/>
</dbReference>
<evidence type="ECO:0000313" key="6">
    <source>
        <dbReference type="Proteomes" id="UP000319818"/>
    </source>
</evidence>
<dbReference type="SUPFAM" id="SSF55811">
    <property type="entry name" value="Nudix"/>
    <property type="match status" value="1"/>
</dbReference>
<comment type="similarity">
    <text evidence="1 3">Belongs to the Nudix hydrolase family.</text>
</comment>
<evidence type="ECO:0000313" key="5">
    <source>
        <dbReference type="EMBL" id="TQM36283.1"/>
    </source>
</evidence>
<dbReference type="PROSITE" id="PS51462">
    <property type="entry name" value="NUDIX"/>
    <property type="match status" value="1"/>
</dbReference>
<evidence type="ECO:0000256" key="2">
    <source>
        <dbReference type="ARBA" id="ARBA00022801"/>
    </source>
</evidence>
<dbReference type="Pfam" id="PF00293">
    <property type="entry name" value="NUDIX"/>
    <property type="match status" value="1"/>
</dbReference>
<dbReference type="InterPro" id="IPR015797">
    <property type="entry name" value="NUDIX_hydrolase-like_dom_sf"/>
</dbReference>
<dbReference type="GO" id="GO:0016787">
    <property type="term" value="F:hydrolase activity"/>
    <property type="evidence" value="ECO:0007669"/>
    <property type="project" value="UniProtKB-KW"/>
</dbReference>
<dbReference type="PANTHER" id="PTHR43736:SF1">
    <property type="entry name" value="DIHYDRONEOPTERIN TRIPHOSPHATE DIPHOSPHATASE"/>
    <property type="match status" value="1"/>
</dbReference>